<evidence type="ECO:0000313" key="1">
    <source>
        <dbReference type="EMBL" id="PCK29569.1"/>
    </source>
</evidence>
<accession>A0A2A5JJM2</accession>
<dbReference type="Proteomes" id="UP000228621">
    <property type="component" value="Unassembled WGS sequence"/>
</dbReference>
<name>A0A2A5JJM2_PSEO7</name>
<dbReference type="AlphaFoldDB" id="A0A2A5JJM2"/>
<evidence type="ECO:0000313" key="2">
    <source>
        <dbReference type="Proteomes" id="UP000228621"/>
    </source>
</evidence>
<gene>
    <name evidence="1" type="ORF">CEX98_22190</name>
</gene>
<dbReference type="EMBL" id="NKHF01000156">
    <property type="protein sequence ID" value="PCK29569.1"/>
    <property type="molecule type" value="Genomic_DNA"/>
</dbReference>
<sequence>MSRNLIFIFLLTIYSANALEVNEYSISKNNFREDVVEVFSESKVEFGYCSKKKIRVTYVKGDFYVSEKILFSDAGVNCQSSDYVIFNIEKSKISEGFLNKVFNIYKGIHREGGGFLKQVVERADSEELLFITSKDDSPLFYHVNIDSSKVVKERYEN</sequence>
<reference evidence="2" key="1">
    <citation type="journal article" date="2019" name="Genome Announc.">
        <title>Draft Genome Sequence of Pseudoalteromonas piscicida Strain 36Y ROTHPW, an Hypersaline Seawater Isolate from the South Coast of Sonora, Mexico.</title>
        <authorList>
            <person name="Sanchez-Diaz R."/>
            <person name="Molina-Garza Z.J."/>
            <person name="Cruz-Suarez L.E."/>
            <person name="Selvin J."/>
            <person name="Kiran G.S."/>
            <person name="Ibarra-Gamez J.C."/>
            <person name="Gomez-Gil B."/>
            <person name="Galaviz-Silva L."/>
        </authorList>
    </citation>
    <scope>NUCLEOTIDE SEQUENCE [LARGE SCALE GENOMIC DNA]</scope>
    <source>
        <strain evidence="2">36Y_RITHPW</strain>
    </source>
</reference>
<dbReference type="RefSeq" id="WP_099644138.1">
    <property type="nucleotide sequence ID" value="NZ_NKHF01000156.1"/>
</dbReference>
<organism evidence="1 2">
    <name type="scientific">Pseudoalteromonas piscicida</name>
    <dbReference type="NCBI Taxonomy" id="43662"/>
    <lineage>
        <taxon>Bacteria</taxon>
        <taxon>Pseudomonadati</taxon>
        <taxon>Pseudomonadota</taxon>
        <taxon>Gammaproteobacteria</taxon>
        <taxon>Alteromonadales</taxon>
        <taxon>Pseudoalteromonadaceae</taxon>
        <taxon>Pseudoalteromonas</taxon>
    </lineage>
</organism>
<keyword evidence="2" id="KW-1185">Reference proteome</keyword>
<proteinExistence type="predicted"/>
<comment type="caution">
    <text evidence="1">The sequence shown here is derived from an EMBL/GenBank/DDBJ whole genome shotgun (WGS) entry which is preliminary data.</text>
</comment>
<protein>
    <submittedName>
        <fullName evidence="1">Uncharacterized protein</fullName>
    </submittedName>
</protein>